<keyword evidence="5 7" id="KW-1133">Transmembrane helix</keyword>
<feature type="transmembrane region" description="Helical" evidence="7">
    <location>
        <begin position="28"/>
        <end position="48"/>
    </location>
</feature>
<proteinExistence type="inferred from homology"/>
<keyword evidence="11" id="KW-1185">Reference proteome</keyword>
<keyword evidence="4 7" id="KW-0812">Transmembrane</keyword>
<keyword evidence="3" id="KW-1003">Cell membrane</keyword>
<gene>
    <name evidence="8" type="ORF">HXX08_21365</name>
    <name evidence="9" type="ORF">OZ401_003957</name>
</gene>
<evidence type="ECO:0000256" key="1">
    <source>
        <dbReference type="ARBA" id="ARBA00004651"/>
    </source>
</evidence>
<accession>A0A8T7M8N3</accession>
<dbReference type="EMBL" id="JACATZ010000003">
    <property type="protein sequence ID" value="NWJ48414.1"/>
    <property type="molecule type" value="Genomic_DNA"/>
</dbReference>
<dbReference type="PANTHER" id="PTHR33884">
    <property type="entry name" value="UPF0410 PROTEIN YMGE"/>
    <property type="match status" value="1"/>
</dbReference>
<comment type="subcellular location">
    <subcellularLocation>
        <location evidence="1">Cell membrane</location>
        <topology evidence="1">Multi-pass membrane protein</topology>
    </subcellularLocation>
</comment>
<dbReference type="Pfam" id="PF04226">
    <property type="entry name" value="Transgly_assoc"/>
    <property type="match status" value="1"/>
</dbReference>
<sequence length="91" mass="9497">MSIIAWLVVGLVAGWIANMIMSSGRGGLITDLVIGILGAIVGGFLLGLVTKTDYTTGINVPTILVAIGGAIVLLALYRLATGRRILRNGRY</sequence>
<dbReference type="Proteomes" id="UP001431572">
    <property type="component" value="Chromosome 2"/>
</dbReference>
<dbReference type="AlphaFoldDB" id="A0A8T7M8N3"/>
<dbReference type="InterPro" id="IPR007341">
    <property type="entry name" value="Transgly_assoc"/>
</dbReference>
<evidence type="ECO:0000313" key="11">
    <source>
        <dbReference type="Proteomes" id="UP001431572"/>
    </source>
</evidence>
<evidence type="ECO:0000313" key="10">
    <source>
        <dbReference type="Proteomes" id="UP000521676"/>
    </source>
</evidence>
<organism evidence="8 10">
    <name type="scientific">Candidatus Chlorohelix allophototropha</name>
    <dbReference type="NCBI Taxonomy" id="3003348"/>
    <lineage>
        <taxon>Bacteria</taxon>
        <taxon>Bacillati</taxon>
        <taxon>Chloroflexota</taxon>
        <taxon>Chloroflexia</taxon>
        <taxon>Candidatus Chloroheliales</taxon>
        <taxon>Candidatus Chloroheliaceae</taxon>
        <taxon>Candidatus Chlorohelix</taxon>
    </lineage>
</organism>
<feature type="transmembrane region" description="Helical" evidence="7">
    <location>
        <begin position="6"/>
        <end position="21"/>
    </location>
</feature>
<reference evidence="8 10" key="1">
    <citation type="submission" date="2020-06" db="EMBL/GenBank/DDBJ databases">
        <title>Anoxygenic phototrophic Chloroflexota member uses a Type I reaction center.</title>
        <authorList>
            <person name="Tsuji J.M."/>
            <person name="Shaw N.A."/>
            <person name="Nagashima S."/>
            <person name="Venkiteswaran J."/>
            <person name="Schiff S.L."/>
            <person name="Hanada S."/>
            <person name="Tank M."/>
            <person name="Neufeld J.D."/>
        </authorList>
    </citation>
    <scope>NUCLEOTIDE SEQUENCE [LARGE SCALE GENOMIC DNA]</scope>
    <source>
        <strain evidence="8">L227-S17</strain>
    </source>
</reference>
<dbReference type="GO" id="GO:0005886">
    <property type="term" value="C:plasma membrane"/>
    <property type="evidence" value="ECO:0007669"/>
    <property type="project" value="UniProtKB-SubCell"/>
</dbReference>
<dbReference type="PANTHER" id="PTHR33884:SF3">
    <property type="entry name" value="UPF0410 PROTEIN YMGE"/>
    <property type="match status" value="1"/>
</dbReference>
<dbReference type="Proteomes" id="UP000521676">
    <property type="component" value="Unassembled WGS sequence"/>
</dbReference>
<evidence type="ECO:0000256" key="7">
    <source>
        <dbReference type="SAM" id="Phobius"/>
    </source>
</evidence>
<comment type="similarity">
    <text evidence="2">Belongs to the UPF0410 family.</text>
</comment>
<protein>
    <submittedName>
        <fullName evidence="8">GlsB/YeaQ/YmgE family stress response membrane protein</fullName>
    </submittedName>
</protein>
<keyword evidence="6 7" id="KW-0472">Membrane</keyword>
<dbReference type="EMBL" id="CP128400">
    <property type="protein sequence ID" value="WJW68348.1"/>
    <property type="molecule type" value="Genomic_DNA"/>
</dbReference>
<evidence type="ECO:0000256" key="3">
    <source>
        <dbReference type="ARBA" id="ARBA00022475"/>
    </source>
</evidence>
<evidence type="ECO:0000313" key="8">
    <source>
        <dbReference type="EMBL" id="NWJ48414.1"/>
    </source>
</evidence>
<evidence type="ECO:0000256" key="2">
    <source>
        <dbReference type="ARBA" id="ARBA00011006"/>
    </source>
</evidence>
<evidence type="ECO:0000313" key="9">
    <source>
        <dbReference type="EMBL" id="WJW68348.1"/>
    </source>
</evidence>
<name>A0A8T7M8N3_9CHLR</name>
<evidence type="ECO:0000256" key="5">
    <source>
        <dbReference type="ARBA" id="ARBA00022989"/>
    </source>
</evidence>
<evidence type="ECO:0000256" key="4">
    <source>
        <dbReference type="ARBA" id="ARBA00022692"/>
    </source>
</evidence>
<evidence type="ECO:0000256" key="6">
    <source>
        <dbReference type="ARBA" id="ARBA00023136"/>
    </source>
</evidence>
<feature type="transmembrane region" description="Helical" evidence="7">
    <location>
        <begin position="60"/>
        <end position="80"/>
    </location>
</feature>
<reference evidence="9" key="2">
    <citation type="journal article" date="2024" name="Nature">
        <title>Anoxygenic phototroph of the Chloroflexota uses a type I reaction centre.</title>
        <authorList>
            <person name="Tsuji J.M."/>
            <person name="Shaw N.A."/>
            <person name="Nagashima S."/>
            <person name="Venkiteswaran J.J."/>
            <person name="Schiff S.L."/>
            <person name="Watanabe T."/>
            <person name="Fukui M."/>
            <person name="Hanada S."/>
            <person name="Tank M."/>
            <person name="Neufeld J.D."/>
        </authorList>
    </citation>
    <scope>NUCLEOTIDE SEQUENCE</scope>
    <source>
        <strain evidence="9">L227-S17</strain>
    </source>
</reference>
<dbReference type="RefSeq" id="WP_341470253.1">
    <property type="nucleotide sequence ID" value="NZ_CP128400.1"/>
</dbReference>